<proteinExistence type="predicted"/>
<evidence type="ECO:0000313" key="2">
    <source>
        <dbReference type="EMBL" id="VDN06071.1"/>
    </source>
</evidence>
<dbReference type="PROSITE" id="PS50005">
    <property type="entry name" value="TPR"/>
    <property type="match status" value="2"/>
</dbReference>
<keyword evidence="3" id="KW-1185">Reference proteome</keyword>
<dbReference type="GO" id="GO:0097730">
    <property type="term" value="C:non-motile cilium"/>
    <property type="evidence" value="ECO:0007669"/>
    <property type="project" value="TreeGrafter"/>
</dbReference>
<dbReference type="Pfam" id="PF13181">
    <property type="entry name" value="TPR_8"/>
    <property type="match status" value="3"/>
</dbReference>
<dbReference type="GO" id="GO:0034464">
    <property type="term" value="C:BBSome"/>
    <property type="evidence" value="ECO:0007669"/>
    <property type="project" value="InterPro"/>
</dbReference>
<dbReference type="GO" id="GO:1905515">
    <property type="term" value="P:non-motile cilium assembly"/>
    <property type="evidence" value="ECO:0007669"/>
    <property type="project" value="InterPro"/>
</dbReference>
<dbReference type="OrthoDB" id="421121at2759"/>
<dbReference type="AlphaFoldDB" id="A0A0N5D665"/>
<dbReference type="Proteomes" id="UP000276776">
    <property type="component" value="Unassembled WGS sequence"/>
</dbReference>
<keyword evidence="1" id="KW-0802">TPR repeat</keyword>
<name>A0A0N5D665_THECL</name>
<organism evidence="4">
    <name type="scientific">Thelazia callipaeda</name>
    <name type="common">Oriental eyeworm</name>
    <name type="synonym">Parasitic nematode</name>
    <dbReference type="NCBI Taxonomy" id="103827"/>
    <lineage>
        <taxon>Eukaryota</taxon>
        <taxon>Metazoa</taxon>
        <taxon>Ecdysozoa</taxon>
        <taxon>Nematoda</taxon>
        <taxon>Chromadorea</taxon>
        <taxon>Rhabditida</taxon>
        <taxon>Spirurina</taxon>
        <taxon>Spiruromorpha</taxon>
        <taxon>Thelazioidea</taxon>
        <taxon>Thelaziidae</taxon>
        <taxon>Thelazia</taxon>
    </lineage>
</organism>
<accession>A0A0N5D665</accession>
<reference evidence="2 3" key="2">
    <citation type="submission" date="2018-11" db="EMBL/GenBank/DDBJ databases">
        <authorList>
            <consortium name="Pathogen Informatics"/>
        </authorList>
    </citation>
    <scope>NUCLEOTIDE SEQUENCE [LARGE SCALE GENOMIC DNA]</scope>
</reference>
<dbReference type="WBParaSite" id="TCLT_0000851701-mRNA-1">
    <property type="protein sequence ID" value="TCLT_0000851701-mRNA-1"/>
    <property type="gene ID" value="TCLT_0000851701"/>
</dbReference>
<dbReference type="GO" id="GO:0036064">
    <property type="term" value="C:ciliary basal body"/>
    <property type="evidence" value="ECO:0007669"/>
    <property type="project" value="TreeGrafter"/>
</dbReference>
<feature type="repeat" description="TPR" evidence="1">
    <location>
        <begin position="385"/>
        <end position="418"/>
    </location>
</feature>
<feature type="repeat" description="TPR" evidence="1">
    <location>
        <begin position="281"/>
        <end position="314"/>
    </location>
</feature>
<dbReference type="CDD" id="cd21341">
    <property type="entry name" value="TTC8_N"/>
    <property type="match status" value="1"/>
</dbReference>
<dbReference type="OMA" id="QMGVNSA"/>
<dbReference type="Gene3D" id="1.25.40.10">
    <property type="entry name" value="Tetratricopeptide repeat domain"/>
    <property type="match status" value="1"/>
</dbReference>
<sequence length="503" mass="57304">MSIEIDPFLEALIYFKHNNIEKTIQICTKILEKNPNDQTAWGLKLNCLTERLYIDELENDVCGIAETLLDDNILASKARPGTSLIRPMSSLEQKSRQAIRPISSNGRPLSGMLRSETYDRLNTVEHTLRISRTSRTARAASSNSTRFIRLGTASMVSQPDGPFVNLSRLNIDKYASDPAINRSLFEYVFYHEGDINIAYQIAIKATKAANYKNWYWKNQLGKCCYRLGMFTDALKHFHSSLNNQKIIETYAYLAKIYCRIDQPLMAIDQYNFGLQVFRNDITLLTGLARVQEQLGDIEKSVETYKLVLEQDPSNIEAIACIATNYFYNDQPEIALRYYRRILQMGVNSAELFMNLGLCCFYCQQFDLATSCIERAQVSADDEVAADIWYNTGNIFLSSGDTNMASRCFRLAIATDVNHVESICNLGILQMRDGKIEQSRSLFRTAIEKGPHLFEPCYNLALLTYQIGQFEESRTMVLKALQLFPEHIQSKAILGHIEQMSNAI</sequence>
<dbReference type="EMBL" id="UYYF01004642">
    <property type="protein sequence ID" value="VDN06071.1"/>
    <property type="molecule type" value="Genomic_DNA"/>
</dbReference>
<dbReference type="PANTHER" id="PTHR44177">
    <property type="entry name" value="TETRATRICOPEPTIDE REPEAT PROTEIN 8"/>
    <property type="match status" value="1"/>
</dbReference>
<protein>
    <submittedName>
        <fullName evidence="4">TPR_REGION domain-containing protein</fullName>
    </submittedName>
</protein>
<dbReference type="InterPro" id="IPR028796">
    <property type="entry name" value="BBS8"/>
</dbReference>
<dbReference type="InterPro" id="IPR011990">
    <property type="entry name" value="TPR-like_helical_dom_sf"/>
</dbReference>
<evidence type="ECO:0000313" key="4">
    <source>
        <dbReference type="WBParaSite" id="TCLT_0000851701-mRNA-1"/>
    </source>
</evidence>
<evidence type="ECO:0000256" key="1">
    <source>
        <dbReference type="PROSITE-ProRule" id="PRU00339"/>
    </source>
</evidence>
<gene>
    <name evidence="2" type="ORF">TCLT_LOCUS8506</name>
</gene>
<reference evidence="4" key="1">
    <citation type="submission" date="2017-02" db="UniProtKB">
        <authorList>
            <consortium name="WormBaseParasite"/>
        </authorList>
    </citation>
    <scope>IDENTIFICATION</scope>
</reference>
<evidence type="ECO:0000313" key="3">
    <source>
        <dbReference type="Proteomes" id="UP000276776"/>
    </source>
</evidence>
<dbReference type="SUPFAM" id="SSF48452">
    <property type="entry name" value="TPR-like"/>
    <property type="match status" value="2"/>
</dbReference>
<dbReference type="SMART" id="SM00028">
    <property type="entry name" value="TPR"/>
    <property type="match status" value="9"/>
</dbReference>
<dbReference type="InterPro" id="IPR019734">
    <property type="entry name" value="TPR_rpt"/>
</dbReference>
<dbReference type="PANTHER" id="PTHR44177:SF1">
    <property type="entry name" value="TETRATRICOPEPTIDE REPEAT PROTEIN 8"/>
    <property type="match status" value="1"/>
</dbReference>
<dbReference type="STRING" id="103827.A0A0N5D665"/>